<evidence type="ECO:0000256" key="1">
    <source>
        <dbReference type="SAM" id="SignalP"/>
    </source>
</evidence>
<keyword evidence="3" id="KW-1185">Reference proteome</keyword>
<sequence>MSKSMSLLWAALLICMTACKKEQAAQDKKLTPVLKSESPILASVEYGTDWSGTVQIAIVDAIQTGTQPKLDIKVPDGYALIGGGAGATPLVDSSNAFLTASYPDADFTTWHAASTYHIRPREHTLFAYAIGLKVTGFTKEQLTSYMLLFSTTSRVAPHPDTFASVTNFYTLIGGGAKVNSAGNLLVHSYPSGSAWFAGSKDHIYDAPSSITAYALGIKTELLQRASLEIVRDSAASYVSSGIGATPIFIDSTWVVGCPGGAATYAGVGRMLIDIKPQIRHAAALSKDLDYPDGGTTAVYVLKIRRKR</sequence>
<evidence type="ECO:0000313" key="2">
    <source>
        <dbReference type="EMBL" id="MVT09298.1"/>
    </source>
</evidence>
<feature type="signal peptide" evidence="1">
    <location>
        <begin position="1"/>
        <end position="20"/>
    </location>
</feature>
<dbReference type="RefSeq" id="WP_157306727.1">
    <property type="nucleotide sequence ID" value="NZ_WRXN01000005.1"/>
</dbReference>
<reference evidence="2 3" key="1">
    <citation type="submission" date="2019-12" db="EMBL/GenBank/DDBJ databases">
        <title>Chitinophaga sp. strain ysch24 (GDMCC 1.1355), whole genome shotgun sequence.</title>
        <authorList>
            <person name="Zhang X."/>
        </authorList>
    </citation>
    <scope>NUCLEOTIDE SEQUENCE [LARGE SCALE GENOMIC DNA]</scope>
    <source>
        <strain evidence="3">ysch24</strain>
    </source>
</reference>
<accession>A0A7K1U4L4</accession>
<keyword evidence="1" id="KW-0732">Signal</keyword>
<proteinExistence type="predicted"/>
<feature type="chain" id="PRO_5029450355" evidence="1">
    <location>
        <begin position="21"/>
        <end position="307"/>
    </location>
</feature>
<dbReference type="EMBL" id="WRXN01000005">
    <property type="protein sequence ID" value="MVT09298.1"/>
    <property type="molecule type" value="Genomic_DNA"/>
</dbReference>
<dbReference type="Proteomes" id="UP000461730">
    <property type="component" value="Unassembled WGS sequence"/>
</dbReference>
<protein>
    <submittedName>
        <fullName evidence="2">Uncharacterized protein</fullName>
    </submittedName>
</protein>
<dbReference type="AlphaFoldDB" id="A0A7K1U4L4"/>
<organism evidence="2 3">
    <name type="scientific">Chitinophaga tropicalis</name>
    <dbReference type="NCBI Taxonomy" id="2683588"/>
    <lineage>
        <taxon>Bacteria</taxon>
        <taxon>Pseudomonadati</taxon>
        <taxon>Bacteroidota</taxon>
        <taxon>Chitinophagia</taxon>
        <taxon>Chitinophagales</taxon>
        <taxon>Chitinophagaceae</taxon>
        <taxon>Chitinophaga</taxon>
    </lineage>
</organism>
<comment type="caution">
    <text evidence="2">The sequence shown here is derived from an EMBL/GenBank/DDBJ whole genome shotgun (WGS) entry which is preliminary data.</text>
</comment>
<gene>
    <name evidence="2" type="ORF">GO493_13595</name>
</gene>
<name>A0A7K1U4L4_9BACT</name>
<evidence type="ECO:0000313" key="3">
    <source>
        <dbReference type="Proteomes" id="UP000461730"/>
    </source>
</evidence>